<dbReference type="PANTHER" id="PTHR35869">
    <property type="entry name" value="OUTER-MEMBRANE LIPOPROTEIN CARRIER PROTEIN"/>
    <property type="match status" value="1"/>
</dbReference>
<dbReference type="InterPro" id="IPR029046">
    <property type="entry name" value="LolA/LolB/LppX"/>
</dbReference>
<comment type="caution">
    <text evidence="3">The sequence shown here is derived from an EMBL/GenBank/DDBJ whole genome shotgun (WGS) entry which is preliminary data.</text>
</comment>
<dbReference type="OrthoDB" id="9800501at2"/>
<dbReference type="RefSeq" id="WP_055192982.1">
    <property type="nucleotide sequence ID" value="NZ_FPBS01000006.1"/>
</dbReference>
<dbReference type="CDD" id="cd16325">
    <property type="entry name" value="LolA"/>
    <property type="match status" value="1"/>
</dbReference>
<reference evidence="3 4" key="1">
    <citation type="submission" date="2015-09" db="EMBL/GenBank/DDBJ databases">
        <title>Draft genome sequence of Aliiroseovarius crassostreae CV919-312TSm, the causative agent of Roseovarius Oyster Disease (formerly Juvenile Oyster Disease).</title>
        <authorList>
            <person name="Kessner L."/>
            <person name="Spinard E."/>
            <person name="Nelson D."/>
        </authorList>
    </citation>
    <scope>NUCLEOTIDE SEQUENCE [LARGE SCALE GENOMIC DNA]</scope>
    <source>
        <strain evidence="3 4">CV919-312</strain>
    </source>
</reference>
<keyword evidence="4" id="KW-1185">Reference proteome</keyword>
<dbReference type="SUPFAM" id="SSF89392">
    <property type="entry name" value="Prokaryotic lipoproteins and lipoprotein localization factors"/>
    <property type="match status" value="1"/>
</dbReference>
<evidence type="ECO:0000256" key="1">
    <source>
        <dbReference type="ARBA" id="ARBA00022729"/>
    </source>
</evidence>
<evidence type="ECO:0000313" key="3">
    <source>
        <dbReference type="EMBL" id="KPN61651.1"/>
    </source>
</evidence>
<accession>A0A0N8IAZ1</accession>
<dbReference type="PANTHER" id="PTHR35869:SF1">
    <property type="entry name" value="OUTER-MEMBRANE LIPOPROTEIN CARRIER PROTEIN"/>
    <property type="match status" value="1"/>
</dbReference>
<dbReference type="STRING" id="154981.AKJ29_03315"/>
<dbReference type="Pfam" id="PF03548">
    <property type="entry name" value="LolA"/>
    <property type="match status" value="1"/>
</dbReference>
<evidence type="ECO:0000313" key="4">
    <source>
        <dbReference type="Proteomes" id="UP000050471"/>
    </source>
</evidence>
<organism evidence="3 4">
    <name type="scientific">Aliiroseovarius crassostreae</name>
    <dbReference type="NCBI Taxonomy" id="154981"/>
    <lineage>
        <taxon>Bacteria</taxon>
        <taxon>Pseudomonadati</taxon>
        <taxon>Pseudomonadota</taxon>
        <taxon>Alphaproteobacteria</taxon>
        <taxon>Rhodobacterales</taxon>
        <taxon>Paracoccaceae</taxon>
        <taxon>Aliiroseovarius</taxon>
    </lineage>
</organism>
<dbReference type="AlphaFoldDB" id="A0A0N8IAZ1"/>
<feature type="signal peptide" evidence="2">
    <location>
        <begin position="1"/>
        <end position="22"/>
    </location>
</feature>
<feature type="chain" id="PRO_5006026846" evidence="2">
    <location>
        <begin position="23"/>
        <end position="199"/>
    </location>
</feature>
<dbReference type="EMBL" id="LKBA01000025">
    <property type="protein sequence ID" value="KPN61651.1"/>
    <property type="molecule type" value="Genomic_DNA"/>
</dbReference>
<dbReference type="InterPro" id="IPR004564">
    <property type="entry name" value="OM_lipoprot_carrier_LolA-like"/>
</dbReference>
<name>A0A0N8IAZ1_9RHOB</name>
<evidence type="ECO:0000256" key="2">
    <source>
        <dbReference type="SAM" id="SignalP"/>
    </source>
</evidence>
<keyword evidence="1 2" id="KW-0732">Signal</keyword>
<sequence length="199" mass="21533">MNAFRMMIAAAGVMLSAAPALAEKLSLKEISSYLNGLQTAQAQFTQLNGDGTLSTGTFYIKRPGKARFEYNPPEKALVVVGSQQVAVFDGKSNAGPSQYPLSRTPLSVILAKTVDLSRAKMVTGHSYDGTATTITAQDPDNPQYGNIKLMFTSNPTELRQWIITDDSGTETTVILGELNKGGDLPNKLFSISQEIRKRQ</sequence>
<gene>
    <name evidence="3" type="ORF">AKJ29_03315</name>
</gene>
<dbReference type="Gene3D" id="2.50.20.10">
    <property type="entry name" value="Lipoprotein localisation LolA/LolB/LppX"/>
    <property type="match status" value="1"/>
</dbReference>
<proteinExistence type="predicted"/>
<dbReference type="Proteomes" id="UP000050471">
    <property type="component" value="Unassembled WGS sequence"/>
</dbReference>
<protein>
    <submittedName>
        <fullName evidence="3">Cell envelope biogenesis protein LolA</fullName>
    </submittedName>
</protein>